<dbReference type="GO" id="GO:0005737">
    <property type="term" value="C:cytoplasm"/>
    <property type="evidence" value="ECO:0007669"/>
    <property type="project" value="TreeGrafter"/>
</dbReference>
<feature type="region of interest" description="Disordered" evidence="1">
    <location>
        <begin position="171"/>
        <end position="207"/>
    </location>
</feature>
<dbReference type="PROSITE" id="PS51841">
    <property type="entry name" value="LTD"/>
    <property type="match status" value="1"/>
</dbReference>
<evidence type="ECO:0000256" key="1">
    <source>
        <dbReference type="SAM" id="MobiDB-lite"/>
    </source>
</evidence>
<dbReference type="InterPro" id="IPR042840">
    <property type="entry name" value="LMNTD1"/>
</dbReference>
<proteinExistence type="predicted"/>
<reference evidence="4" key="1">
    <citation type="submission" date="2025-08" db="UniProtKB">
        <authorList>
            <consortium name="RefSeq"/>
        </authorList>
    </citation>
    <scope>IDENTIFICATION</scope>
    <source>
        <tissue evidence="4">Sperm</tissue>
    </source>
</reference>
<dbReference type="GO" id="GO:0005635">
    <property type="term" value="C:nuclear envelope"/>
    <property type="evidence" value="ECO:0007669"/>
    <property type="project" value="TreeGrafter"/>
</dbReference>
<dbReference type="PANTHER" id="PTHR47012">
    <property type="entry name" value="LAMIN TAIL DOMAIN-CONTAINING PROTEIN 1"/>
    <property type="match status" value="1"/>
</dbReference>
<feature type="region of interest" description="Disordered" evidence="1">
    <location>
        <begin position="220"/>
        <end position="249"/>
    </location>
</feature>
<feature type="domain" description="LTD" evidence="2">
    <location>
        <begin position="244"/>
        <end position="375"/>
    </location>
</feature>
<keyword evidence="3" id="KW-1185">Reference proteome</keyword>
<evidence type="ECO:0000313" key="4">
    <source>
        <dbReference type="RefSeq" id="XP_032815676.1"/>
    </source>
</evidence>
<organism evidence="3 4">
    <name type="scientific">Petromyzon marinus</name>
    <name type="common">Sea lamprey</name>
    <dbReference type="NCBI Taxonomy" id="7757"/>
    <lineage>
        <taxon>Eukaryota</taxon>
        <taxon>Metazoa</taxon>
        <taxon>Chordata</taxon>
        <taxon>Craniata</taxon>
        <taxon>Vertebrata</taxon>
        <taxon>Cyclostomata</taxon>
        <taxon>Hyperoartia</taxon>
        <taxon>Petromyzontiformes</taxon>
        <taxon>Petromyzontidae</taxon>
        <taxon>Petromyzon</taxon>
    </lineage>
</organism>
<gene>
    <name evidence="4" type="primary">LOC116945467</name>
</gene>
<dbReference type="AlphaFoldDB" id="A0AAJ7WZE6"/>
<feature type="region of interest" description="Disordered" evidence="1">
    <location>
        <begin position="1"/>
        <end position="30"/>
    </location>
</feature>
<feature type="compositionally biased region" description="Basic and acidic residues" evidence="1">
    <location>
        <begin position="407"/>
        <end position="422"/>
    </location>
</feature>
<dbReference type="RefSeq" id="XP_032815676.1">
    <property type="nucleotide sequence ID" value="XM_032959785.1"/>
</dbReference>
<dbReference type="SUPFAM" id="SSF74853">
    <property type="entry name" value="Lamin A/C globular tail domain"/>
    <property type="match status" value="1"/>
</dbReference>
<feature type="compositionally biased region" description="Low complexity" evidence="1">
    <location>
        <begin position="426"/>
        <end position="435"/>
    </location>
</feature>
<dbReference type="InterPro" id="IPR001322">
    <property type="entry name" value="Lamin_tail_dom"/>
</dbReference>
<dbReference type="Proteomes" id="UP001318040">
    <property type="component" value="Chromosome 24"/>
</dbReference>
<sequence>MDEAGSVLSETQSTRNVETSRRDALEQQCAGHTRRKVLAQRAHSARASEERLCQVEAERDALGARLREAELQTEALSCSLLQQEEERRFQSTMVEEERQGNRAREQQLEMRVQALRDLLLVQAVEVEAARESLAHSPLRILVPEFGLSVPTRATSASVSYSRFRLTREHPCGPPLQASVSTGGPRTGCPRDAASTPGWPSKRAATRRPLTMPALAEAPAAPWGSLLRRDGDATRGEGGGVESGASAPAHPNSKFPWSWLQVVEVGPSGRFVQVLNSSARHSEELGGCLLQQLQTGGGGGCQPRGTPIAIYRFPHELRLPPGVAITVWAGASGVSACPPTDLLWAEWPRFKTGSHIATALCRPNGQLITWHCAQRRPASCVEGTSPRGLVPSTQEAPAAQILGVDAIGSEKQRDEPRSTEAARRAAPRSARATTATMAVPPLRAQTPQGRH</sequence>
<dbReference type="Gene3D" id="2.60.40.1260">
    <property type="entry name" value="Lamin Tail domain"/>
    <property type="match status" value="1"/>
</dbReference>
<dbReference type="PANTHER" id="PTHR47012:SF3">
    <property type="entry name" value="LAMIN TAIL DOMAIN CONTAINING 1"/>
    <property type="match status" value="1"/>
</dbReference>
<accession>A0AAJ7WZE6</accession>
<evidence type="ECO:0000259" key="2">
    <source>
        <dbReference type="PROSITE" id="PS51841"/>
    </source>
</evidence>
<evidence type="ECO:0000313" key="3">
    <source>
        <dbReference type="Proteomes" id="UP001318040"/>
    </source>
</evidence>
<feature type="compositionally biased region" description="Polar residues" evidence="1">
    <location>
        <begin position="8"/>
        <end position="17"/>
    </location>
</feature>
<feature type="region of interest" description="Disordered" evidence="1">
    <location>
        <begin position="404"/>
        <end position="450"/>
    </location>
</feature>
<name>A0AAJ7WZE6_PETMA</name>
<dbReference type="InterPro" id="IPR036415">
    <property type="entry name" value="Lamin_tail_dom_sf"/>
</dbReference>
<protein>
    <submittedName>
        <fullName evidence="4">Lamin-B2-like</fullName>
    </submittedName>
</protein>
<dbReference type="KEGG" id="pmrn:116945467"/>